<gene>
    <name evidence="1" type="ORF">Amon02_000439500</name>
</gene>
<dbReference type="EMBL" id="BSXS01003002">
    <property type="protein sequence ID" value="GME80301.1"/>
    <property type="molecule type" value="Genomic_DNA"/>
</dbReference>
<sequence length="94" mass="10594">MLRVASSLRQSQRVVLPRLARTLATAAEPSVASDVCIYFTSIEHQQIHRSPLKNPWSTFKRQLANPLFLCLSLLSSLGGDMICWLGRLPDLMDR</sequence>
<accession>A0ACB5T328</accession>
<comment type="caution">
    <text evidence="1">The sequence shown here is derived from an EMBL/GenBank/DDBJ whole genome shotgun (WGS) entry which is preliminary data.</text>
</comment>
<evidence type="ECO:0000313" key="2">
    <source>
        <dbReference type="Proteomes" id="UP001165064"/>
    </source>
</evidence>
<name>A0ACB5T328_AMBMO</name>
<evidence type="ECO:0000313" key="1">
    <source>
        <dbReference type="EMBL" id="GME80301.1"/>
    </source>
</evidence>
<proteinExistence type="predicted"/>
<protein>
    <submittedName>
        <fullName evidence="1">Unnamed protein product</fullName>
    </submittedName>
</protein>
<keyword evidence="2" id="KW-1185">Reference proteome</keyword>
<reference evidence="1" key="1">
    <citation type="submission" date="2023-04" db="EMBL/GenBank/DDBJ databases">
        <title>Ambrosiozyma monospora NBRC 10751.</title>
        <authorList>
            <person name="Ichikawa N."/>
            <person name="Sato H."/>
            <person name="Tonouchi N."/>
        </authorList>
    </citation>
    <scope>NUCLEOTIDE SEQUENCE</scope>
    <source>
        <strain evidence="1">NBRC 10751</strain>
    </source>
</reference>
<dbReference type="Proteomes" id="UP001165064">
    <property type="component" value="Unassembled WGS sequence"/>
</dbReference>
<organism evidence="1 2">
    <name type="scientific">Ambrosiozyma monospora</name>
    <name type="common">Yeast</name>
    <name type="synonym">Endomycopsis monosporus</name>
    <dbReference type="NCBI Taxonomy" id="43982"/>
    <lineage>
        <taxon>Eukaryota</taxon>
        <taxon>Fungi</taxon>
        <taxon>Dikarya</taxon>
        <taxon>Ascomycota</taxon>
        <taxon>Saccharomycotina</taxon>
        <taxon>Pichiomycetes</taxon>
        <taxon>Pichiales</taxon>
        <taxon>Pichiaceae</taxon>
        <taxon>Ambrosiozyma</taxon>
    </lineage>
</organism>